<dbReference type="EMBL" id="AESD01000486">
    <property type="protein sequence ID" value="EHJ12050.1"/>
    <property type="molecule type" value="Genomic_DNA"/>
</dbReference>
<evidence type="ECO:0000313" key="2">
    <source>
        <dbReference type="Proteomes" id="UP000003477"/>
    </source>
</evidence>
<dbReference type="AlphaFoldDB" id="G5J6Z1"/>
<name>G5J6Z1_CROWT</name>
<sequence length="94" mass="11151">MGKSKTKRKTKKKKQDSMIRTDVWTLKVTSLEKKLLLLTVAEYRRFLKPLVFIVNAEWKSIGNLTDKEKVNYLEKSIHVTSKNPQIKYSYYQKV</sequence>
<proteinExistence type="predicted"/>
<feature type="non-terminal residue" evidence="1">
    <location>
        <position position="94"/>
    </location>
</feature>
<gene>
    <name evidence="1" type="ORF">CWATWH0003_3233a1</name>
</gene>
<protein>
    <submittedName>
        <fullName evidence="1">Hypothetical Transposase-like protein, IS1634 family</fullName>
    </submittedName>
</protein>
<comment type="caution">
    <text evidence="1">The sequence shown here is derived from an EMBL/GenBank/DDBJ whole genome shotgun (WGS) entry which is preliminary data.</text>
</comment>
<dbReference type="Proteomes" id="UP000003477">
    <property type="component" value="Unassembled WGS sequence"/>
</dbReference>
<evidence type="ECO:0000313" key="1">
    <source>
        <dbReference type="EMBL" id="EHJ12050.1"/>
    </source>
</evidence>
<accession>G5J6Z1</accession>
<reference evidence="1 2" key="1">
    <citation type="journal article" date="2011" name="Front. Microbiol.">
        <title>Two Strains of Crocosphaera watsonii with Highly Conserved Genomes are Distinguished by Strain-Specific Features.</title>
        <authorList>
            <person name="Bench S.R."/>
            <person name="Ilikchyan I.N."/>
            <person name="Tripp H.J."/>
            <person name="Zehr J.P."/>
        </authorList>
    </citation>
    <scope>NUCLEOTIDE SEQUENCE [LARGE SCALE GENOMIC DNA]</scope>
    <source>
        <strain evidence="1 2">WH 0003</strain>
    </source>
</reference>
<organism evidence="1 2">
    <name type="scientific">Crocosphaera watsonii WH 0003</name>
    <dbReference type="NCBI Taxonomy" id="423471"/>
    <lineage>
        <taxon>Bacteria</taxon>
        <taxon>Bacillati</taxon>
        <taxon>Cyanobacteriota</taxon>
        <taxon>Cyanophyceae</taxon>
        <taxon>Oscillatoriophycideae</taxon>
        <taxon>Chroococcales</taxon>
        <taxon>Aphanothecaceae</taxon>
        <taxon>Crocosphaera</taxon>
    </lineage>
</organism>